<dbReference type="RefSeq" id="WP_342825119.1">
    <property type="nucleotide sequence ID" value="NZ_CP046146.1"/>
</dbReference>
<feature type="transmembrane region" description="Helical" evidence="1">
    <location>
        <begin position="12"/>
        <end position="29"/>
    </location>
</feature>
<reference evidence="4 5" key="1">
    <citation type="submission" date="2019-11" db="EMBL/GenBank/DDBJ databases">
        <authorList>
            <person name="Cho J.-C."/>
        </authorList>
    </citation>
    <scope>NUCLEOTIDE SEQUENCE [LARGE SCALE GENOMIC DNA]</scope>
    <source>
        <strain evidence="3 4">JH1073</strain>
        <strain evidence="2 5">JH702</strain>
    </source>
</reference>
<dbReference type="Proteomes" id="UP001219901">
    <property type="component" value="Chromosome"/>
</dbReference>
<feature type="transmembrane region" description="Helical" evidence="1">
    <location>
        <begin position="69"/>
        <end position="88"/>
    </location>
</feature>
<keyword evidence="1" id="KW-0472">Membrane</keyword>
<accession>A0AAJ5ZE68</accession>
<dbReference type="EMBL" id="CP046147">
    <property type="protein sequence ID" value="WFG38519.1"/>
    <property type="molecule type" value="Genomic_DNA"/>
</dbReference>
<reference evidence="3" key="2">
    <citation type="journal article" date="2023" name="Nat. Commun.">
        <title>Cultivation of marine bacteria of the SAR202 clade.</title>
        <authorList>
            <person name="Lim Y."/>
            <person name="Seo J.H."/>
            <person name="Giovannoni S.J."/>
            <person name="Kang I."/>
            <person name="Cho J.C."/>
        </authorList>
    </citation>
    <scope>NUCLEOTIDE SEQUENCE</scope>
    <source>
        <strain evidence="3">JH1073</strain>
    </source>
</reference>
<evidence type="ECO:0000313" key="4">
    <source>
        <dbReference type="Proteomes" id="UP001219901"/>
    </source>
</evidence>
<organism evidence="3 4">
    <name type="scientific">Candidatus Lucifugimonas marina</name>
    <dbReference type="NCBI Taxonomy" id="3038979"/>
    <lineage>
        <taxon>Bacteria</taxon>
        <taxon>Bacillati</taxon>
        <taxon>Chloroflexota</taxon>
        <taxon>Dehalococcoidia</taxon>
        <taxon>SAR202 cluster</taxon>
        <taxon>Candidatus Lucifugimonadales</taxon>
        <taxon>Candidatus Lucifugimonadaceae</taxon>
        <taxon>Candidatus Lucifugimonas</taxon>
    </lineage>
</organism>
<evidence type="ECO:0000313" key="5">
    <source>
        <dbReference type="Proteomes" id="UP001321249"/>
    </source>
</evidence>
<evidence type="ECO:0000313" key="2">
    <source>
        <dbReference type="EMBL" id="MDG0867107.1"/>
    </source>
</evidence>
<sequence>MNNSKKQMSSQARFVLGAGIGIAISVALFNDIDEAPVKFVLMTAFAAIMGYAQVVAGRDTPGARKFTKWAMVGGIIALAAGIVAFLVAK</sequence>
<evidence type="ECO:0000256" key="1">
    <source>
        <dbReference type="SAM" id="Phobius"/>
    </source>
</evidence>
<keyword evidence="1" id="KW-1133">Transmembrane helix</keyword>
<name>A0AAJ5ZE68_9CHLR</name>
<keyword evidence="4" id="KW-1185">Reference proteome</keyword>
<evidence type="ECO:0000313" key="3">
    <source>
        <dbReference type="EMBL" id="WFG38519.1"/>
    </source>
</evidence>
<dbReference type="AlphaFoldDB" id="A0AAJ5ZE68"/>
<gene>
    <name evidence="2" type="ORF">GKO46_08470</name>
    <name evidence="3" type="ORF">GKO48_02475</name>
</gene>
<feature type="transmembrane region" description="Helical" evidence="1">
    <location>
        <begin position="35"/>
        <end position="57"/>
    </location>
</feature>
<dbReference type="EMBL" id="WMBE01000002">
    <property type="protein sequence ID" value="MDG0867107.1"/>
    <property type="molecule type" value="Genomic_DNA"/>
</dbReference>
<protein>
    <submittedName>
        <fullName evidence="3">Uncharacterized protein</fullName>
    </submittedName>
</protein>
<keyword evidence="1" id="KW-0812">Transmembrane</keyword>
<reference evidence="4" key="3">
    <citation type="submission" date="2023-06" db="EMBL/GenBank/DDBJ databases">
        <title>Pangenomics reveal diversification of enzyme families and niche specialization in globally abundant SAR202 bacteria.</title>
        <authorList>
            <person name="Saw J.H.W."/>
        </authorList>
    </citation>
    <scope>NUCLEOTIDE SEQUENCE [LARGE SCALE GENOMIC DNA]</scope>
    <source>
        <strain evidence="4">JH1073</strain>
    </source>
</reference>
<proteinExistence type="predicted"/>
<dbReference type="Proteomes" id="UP001321249">
    <property type="component" value="Unassembled WGS sequence"/>
</dbReference>